<evidence type="ECO:0000259" key="3">
    <source>
        <dbReference type="Pfam" id="PF05305"/>
    </source>
</evidence>
<evidence type="ECO:0000256" key="2">
    <source>
        <dbReference type="SAM" id="Phobius"/>
    </source>
</evidence>
<sequence length="203" mass="20899">MALMAEPGPAGEETFALNRAETVAVPSHASFNDADRTSPRDYGDSVPSEPAVARESWGATWRKAAALLLGGLALAGAIVLAFWLLSPDPKGPKAPPAATTGPTASAAPATPSAAPSSIVSTPDQDNKYIQDLNDHGISFANPEAAVYNGKIVCDDIRQGMTVPQIVAAFRSSNPSLADNADTYVAISVRAYCPQNANLVGGVP</sequence>
<dbReference type="OrthoDB" id="4729390at2"/>
<organism evidence="4 5">
    <name type="scientific">Mycobacterium palustre</name>
    <dbReference type="NCBI Taxonomy" id="153971"/>
    <lineage>
        <taxon>Bacteria</taxon>
        <taxon>Bacillati</taxon>
        <taxon>Actinomycetota</taxon>
        <taxon>Actinomycetes</taxon>
        <taxon>Mycobacteriales</taxon>
        <taxon>Mycobacteriaceae</taxon>
        <taxon>Mycobacterium</taxon>
        <taxon>Mycobacterium simiae complex</taxon>
    </lineage>
</organism>
<keyword evidence="5" id="KW-1185">Reference proteome</keyword>
<evidence type="ECO:0000313" key="4">
    <source>
        <dbReference type="EMBL" id="ORW16015.1"/>
    </source>
</evidence>
<feature type="compositionally biased region" description="Low complexity" evidence="1">
    <location>
        <begin position="96"/>
        <end position="117"/>
    </location>
</feature>
<accession>A0A1X1YY48</accession>
<keyword evidence="2" id="KW-0472">Membrane</keyword>
<proteinExistence type="predicted"/>
<gene>
    <name evidence="4" type="ORF">AWC19_22960</name>
</gene>
<evidence type="ECO:0000256" key="1">
    <source>
        <dbReference type="SAM" id="MobiDB-lite"/>
    </source>
</evidence>
<name>A0A1X1YY48_9MYCO</name>
<dbReference type="STRING" id="153971.AWC19_22960"/>
<dbReference type="InterPro" id="IPR007969">
    <property type="entry name" value="DUF732"/>
</dbReference>
<reference evidence="4 5" key="1">
    <citation type="submission" date="2016-01" db="EMBL/GenBank/DDBJ databases">
        <title>The new phylogeny of the genus Mycobacterium.</title>
        <authorList>
            <person name="Tarcisio F."/>
            <person name="Conor M."/>
            <person name="Antonella G."/>
            <person name="Elisabetta G."/>
            <person name="Giulia F.S."/>
            <person name="Sara T."/>
            <person name="Anna F."/>
            <person name="Clotilde B."/>
            <person name="Roberto B."/>
            <person name="Veronica D.S."/>
            <person name="Fabio R."/>
            <person name="Monica P."/>
            <person name="Olivier J."/>
            <person name="Enrico T."/>
            <person name="Nicola S."/>
        </authorList>
    </citation>
    <scope>NUCLEOTIDE SEQUENCE [LARGE SCALE GENOMIC DNA]</scope>
    <source>
        <strain evidence="4 5">DSM 44572</strain>
    </source>
</reference>
<dbReference type="EMBL" id="LQPJ01000157">
    <property type="protein sequence ID" value="ORW16015.1"/>
    <property type="molecule type" value="Genomic_DNA"/>
</dbReference>
<feature type="region of interest" description="Disordered" evidence="1">
    <location>
        <begin position="91"/>
        <end position="125"/>
    </location>
</feature>
<feature type="domain" description="DUF732" evidence="3">
    <location>
        <begin position="124"/>
        <end position="194"/>
    </location>
</feature>
<feature type="transmembrane region" description="Helical" evidence="2">
    <location>
        <begin position="64"/>
        <end position="85"/>
    </location>
</feature>
<evidence type="ECO:0000313" key="5">
    <source>
        <dbReference type="Proteomes" id="UP000193529"/>
    </source>
</evidence>
<feature type="region of interest" description="Disordered" evidence="1">
    <location>
        <begin position="26"/>
        <end position="49"/>
    </location>
</feature>
<dbReference type="Pfam" id="PF05305">
    <property type="entry name" value="DUF732"/>
    <property type="match status" value="1"/>
</dbReference>
<keyword evidence="2" id="KW-0812">Transmembrane</keyword>
<dbReference type="Proteomes" id="UP000193529">
    <property type="component" value="Unassembled WGS sequence"/>
</dbReference>
<dbReference type="AlphaFoldDB" id="A0A1X1YY48"/>
<comment type="caution">
    <text evidence="4">The sequence shown here is derived from an EMBL/GenBank/DDBJ whole genome shotgun (WGS) entry which is preliminary data.</text>
</comment>
<protein>
    <recommendedName>
        <fullName evidence="3">DUF732 domain-containing protein</fullName>
    </recommendedName>
</protein>
<keyword evidence="2" id="KW-1133">Transmembrane helix</keyword>
<feature type="compositionally biased region" description="Basic and acidic residues" evidence="1">
    <location>
        <begin position="33"/>
        <end position="43"/>
    </location>
</feature>